<evidence type="ECO:0000313" key="2">
    <source>
        <dbReference type="Proteomes" id="UP001234202"/>
    </source>
</evidence>
<gene>
    <name evidence="1" type="ORF">QFC24_000077</name>
</gene>
<comment type="caution">
    <text evidence="1">The sequence shown here is derived from an EMBL/GenBank/DDBJ whole genome shotgun (WGS) entry which is preliminary data.</text>
</comment>
<name>A0ACC2XUT5_9TREE</name>
<proteinExistence type="predicted"/>
<protein>
    <submittedName>
        <fullName evidence="1">Uncharacterized protein</fullName>
    </submittedName>
</protein>
<accession>A0ACC2XUT5</accession>
<reference evidence="1" key="1">
    <citation type="submission" date="2023-04" db="EMBL/GenBank/DDBJ databases">
        <title>Draft Genome sequencing of Naganishia species isolated from polar environments using Oxford Nanopore Technology.</title>
        <authorList>
            <person name="Leo P."/>
            <person name="Venkateswaran K."/>
        </authorList>
    </citation>
    <scope>NUCLEOTIDE SEQUENCE</scope>
    <source>
        <strain evidence="1">DBVPG 5303</strain>
    </source>
</reference>
<dbReference type="Proteomes" id="UP001234202">
    <property type="component" value="Unassembled WGS sequence"/>
</dbReference>
<keyword evidence="2" id="KW-1185">Reference proteome</keyword>
<organism evidence="1 2">
    <name type="scientific">Naganishia onofrii</name>
    <dbReference type="NCBI Taxonomy" id="1851511"/>
    <lineage>
        <taxon>Eukaryota</taxon>
        <taxon>Fungi</taxon>
        <taxon>Dikarya</taxon>
        <taxon>Basidiomycota</taxon>
        <taxon>Agaricomycotina</taxon>
        <taxon>Tremellomycetes</taxon>
        <taxon>Filobasidiales</taxon>
        <taxon>Filobasidiaceae</taxon>
        <taxon>Naganishia</taxon>
    </lineage>
</organism>
<sequence length="346" mass="38310">MPDTTEEIFEDSLLSLFQHRPIAFSTRGPDDPYVYVPSGIRLLRRASVDVDDTTLPSPHHLPAHPSSPIKIYLPTAPPELHTTLQLTHLWLSSVFMADLISHGIINVTDDDDDDERICELGAGAGLPGIVCAVRGAREVVSTDYAVPEQGPRERDEQDRGGTVLDVLRSNFLRAVPDAQAREGKSWAVLGHTWGDEPSVSRILSSLSASHTNSHSPRRQTFSLLLLADLLWSTASHGALIHSLTKLLDPETGRACVVAGLHQGRGPVERFLRSWRDGAGGWVRYEMEVQWGHEQGWEVLEDFRSGRGHGRKGEGEEAWKRLYDEDRQGGDEHGTVVYFTIGLGNPR</sequence>
<dbReference type="EMBL" id="JASBWV010000001">
    <property type="protein sequence ID" value="KAJ9127794.1"/>
    <property type="molecule type" value="Genomic_DNA"/>
</dbReference>
<evidence type="ECO:0000313" key="1">
    <source>
        <dbReference type="EMBL" id="KAJ9127794.1"/>
    </source>
</evidence>